<keyword evidence="1" id="KW-1133">Transmembrane helix</keyword>
<evidence type="ECO:0000313" key="4">
    <source>
        <dbReference type="Proteomes" id="UP001220324"/>
    </source>
</evidence>
<feature type="domain" description="DUF7702" evidence="2">
    <location>
        <begin position="4"/>
        <end position="238"/>
    </location>
</feature>
<feature type="transmembrane region" description="Helical" evidence="1">
    <location>
        <begin position="41"/>
        <end position="63"/>
    </location>
</feature>
<dbReference type="PANTHER" id="PTHR42109:SF2">
    <property type="entry name" value="INTEGRAL MEMBRANE PROTEIN"/>
    <property type="match status" value="1"/>
</dbReference>
<dbReference type="EMBL" id="JAQIZZ010000001">
    <property type="protein sequence ID" value="KAJ5556165.1"/>
    <property type="molecule type" value="Genomic_DNA"/>
</dbReference>
<feature type="transmembrane region" description="Helical" evidence="1">
    <location>
        <begin position="69"/>
        <end position="94"/>
    </location>
</feature>
<feature type="transmembrane region" description="Helical" evidence="1">
    <location>
        <begin position="106"/>
        <end position="126"/>
    </location>
</feature>
<evidence type="ECO:0000259" key="2">
    <source>
        <dbReference type="Pfam" id="PF24800"/>
    </source>
</evidence>
<gene>
    <name evidence="3" type="ORF">N7494_000080</name>
</gene>
<accession>A0AAD6D537</accession>
<keyword evidence="1" id="KW-0472">Membrane</keyword>
<feature type="transmembrane region" description="Helical" evidence="1">
    <location>
        <begin position="214"/>
        <end position="241"/>
    </location>
</feature>
<name>A0AAD6D537_9EURO</name>
<feature type="transmembrane region" description="Helical" evidence="1">
    <location>
        <begin position="12"/>
        <end position="29"/>
    </location>
</feature>
<proteinExistence type="predicted"/>
<keyword evidence="4" id="KW-1185">Reference proteome</keyword>
<sequence length="265" mass="29167">MGAVTYKDGIAILQLIVFPFILVASLFIWKRTGWRVGAKIWRYPFTLSLIRLAGSIATLISINDNSENVQIAIFVCELIGIAPLLLAYVGMLRLIDLEKQIPPRPLALVTLMAMIGLILGIVGVSTSHTTTPGKLTKAAMGLFLAVYVITMAIAAWLFYSLSLALLSYQKKLFLGIALSAPFLLVRLIYSALGDYTSYRHFSIKSLLNSDHTSVTVYLCMSVLEEIICMVIAMVFGVSAILASDFVKPTPEVEMEMNRKERPNGV</sequence>
<evidence type="ECO:0000313" key="3">
    <source>
        <dbReference type="EMBL" id="KAJ5556165.1"/>
    </source>
</evidence>
<keyword evidence="1" id="KW-0812">Transmembrane</keyword>
<dbReference type="AlphaFoldDB" id="A0AAD6D537"/>
<evidence type="ECO:0000256" key="1">
    <source>
        <dbReference type="SAM" id="Phobius"/>
    </source>
</evidence>
<reference evidence="3 4" key="1">
    <citation type="journal article" date="2023" name="IMA Fungus">
        <title>Comparative genomic study of the Penicillium genus elucidates a diverse pangenome and 15 lateral gene transfer events.</title>
        <authorList>
            <person name="Petersen C."/>
            <person name="Sorensen T."/>
            <person name="Nielsen M.R."/>
            <person name="Sondergaard T.E."/>
            <person name="Sorensen J.L."/>
            <person name="Fitzpatrick D.A."/>
            <person name="Frisvad J.C."/>
            <person name="Nielsen K.L."/>
        </authorList>
    </citation>
    <scope>NUCLEOTIDE SEQUENCE [LARGE SCALE GENOMIC DNA]</scope>
    <source>
        <strain evidence="3 4">IBT 35679</strain>
    </source>
</reference>
<protein>
    <recommendedName>
        <fullName evidence="2">DUF7702 domain-containing protein</fullName>
    </recommendedName>
</protein>
<organism evidence="3 4">
    <name type="scientific">Penicillium frequentans</name>
    <dbReference type="NCBI Taxonomy" id="3151616"/>
    <lineage>
        <taxon>Eukaryota</taxon>
        <taxon>Fungi</taxon>
        <taxon>Dikarya</taxon>
        <taxon>Ascomycota</taxon>
        <taxon>Pezizomycotina</taxon>
        <taxon>Eurotiomycetes</taxon>
        <taxon>Eurotiomycetidae</taxon>
        <taxon>Eurotiales</taxon>
        <taxon>Aspergillaceae</taxon>
        <taxon>Penicillium</taxon>
    </lineage>
</organism>
<dbReference type="Pfam" id="PF24800">
    <property type="entry name" value="DUF7702"/>
    <property type="match status" value="1"/>
</dbReference>
<feature type="transmembrane region" description="Helical" evidence="1">
    <location>
        <begin position="138"/>
        <end position="160"/>
    </location>
</feature>
<dbReference type="InterPro" id="IPR056119">
    <property type="entry name" value="DUF7702"/>
</dbReference>
<dbReference type="PANTHER" id="PTHR42109">
    <property type="entry name" value="UNPLACED GENOMIC SCAFFOLD UM_SCAF_CONTIG_1.265, WHOLE GENOME SHOTGUN SEQUENCE"/>
    <property type="match status" value="1"/>
</dbReference>
<dbReference type="Proteomes" id="UP001220324">
    <property type="component" value="Unassembled WGS sequence"/>
</dbReference>
<feature type="transmembrane region" description="Helical" evidence="1">
    <location>
        <begin position="172"/>
        <end position="192"/>
    </location>
</feature>
<comment type="caution">
    <text evidence="3">The sequence shown here is derived from an EMBL/GenBank/DDBJ whole genome shotgun (WGS) entry which is preliminary data.</text>
</comment>